<dbReference type="Pfam" id="PF01298">
    <property type="entry name" value="TbpB_B_D"/>
    <property type="match status" value="1"/>
</dbReference>
<accession>K2P0M3</accession>
<evidence type="ECO:0000313" key="4">
    <source>
        <dbReference type="EMBL" id="EKF40891.1"/>
    </source>
</evidence>
<dbReference type="SUPFAM" id="SSF56925">
    <property type="entry name" value="OMPA-like"/>
    <property type="match status" value="1"/>
</dbReference>
<feature type="domain" description="Transferrin-binding protein B C-lobe/N-lobe beta-barrel" evidence="3">
    <location>
        <begin position="236"/>
        <end position="346"/>
    </location>
</feature>
<sequence>MKKISSTLALLLVSASLAACSSATTGSGGSGGSLGGGGSGGSGGSGGGSGGGSSGGSGGGGAGSGIQLFGLKSTYNKKLQTSTGVGPDIYEGSEVYVSDDTASTGAQTITGSLELDGGKLVDKVDATSTSSAGTVVAENGTVLPRANGTLRGDFVTSQTSDPATALDQMRVTSLDFDGDNDDDFFVVEQHLGYGYFSGTETITTMYGGKIAPASALAGKQTAVYQRTRSEGGAEFQYKTGPGFSQEGATFTGDATVNANFDTGKVDVLIDNTQRQHGTKGPSQVGVELAGASINGSHFSGGTVRMFDESNGATISNLSPGSSDYSGAFFGDNAEHVGGVFQGNGTINGNTPGMVKGWFAASE</sequence>
<proteinExistence type="predicted"/>
<feature type="signal peptide" evidence="2">
    <location>
        <begin position="1"/>
        <end position="18"/>
    </location>
</feature>
<reference evidence="4 5" key="1">
    <citation type="journal article" date="2012" name="J. Bacteriol.">
        <title>Genome Sequence of Nitratireductor indicus Type Strain C115.</title>
        <authorList>
            <person name="Lai Q."/>
            <person name="Li G."/>
            <person name="Yu Z."/>
            <person name="Shao Z."/>
        </authorList>
    </citation>
    <scope>NUCLEOTIDE SEQUENCE [LARGE SCALE GENOMIC DNA]</scope>
    <source>
        <strain evidence="4 5">C115</strain>
    </source>
</reference>
<dbReference type="PROSITE" id="PS51257">
    <property type="entry name" value="PROKAR_LIPOPROTEIN"/>
    <property type="match status" value="1"/>
</dbReference>
<evidence type="ECO:0000259" key="3">
    <source>
        <dbReference type="Pfam" id="PF01298"/>
    </source>
</evidence>
<dbReference type="InterPro" id="IPR011250">
    <property type="entry name" value="OMP/PagP_B-barrel"/>
</dbReference>
<dbReference type="InterPro" id="IPR001677">
    <property type="entry name" value="TbpB_B_D"/>
</dbReference>
<comment type="caution">
    <text evidence="4">The sequence shown here is derived from an EMBL/GenBank/DDBJ whole genome shotgun (WGS) entry which is preliminary data.</text>
</comment>
<gene>
    <name evidence="4" type="ORF">NA8A_18407</name>
</gene>
<evidence type="ECO:0000313" key="5">
    <source>
        <dbReference type="Proteomes" id="UP000007374"/>
    </source>
</evidence>
<feature type="region of interest" description="Disordered" evidence="1">
    <location>
        <begin position="26"/>
        <end position="59"/>
    </location>
</feature>
<organism evidence="4 5">
    <name type="scientific">Nitratireductor indicus C115</name>
    <dbReference type="NCBI Taxonomy" id="1231190"/>
    <lineage>
        <taxon>Bacteria</taxon>
        <taxon>Pseudomonadati</taxon>
        <taxon>Pseudomonadota</taxon>
        <taxon>Alphaproteobacteria</taxon>
        <taxon>Hyphomicrobiales</taxon>
        <taxon>Phyllobacteriaceae</taxon>
        <taxon>Nitratireductor</taxon>
    </lineage>
</organism>
<evidence type="ECO:0000256" key="2">
    <source>
        <dbReference type="SAM" id="SignalP"/>
    </source>
</evidence>
<dbReference type="Gene3D" id="2.40.160.90">
    <property type="match status" value="1"/>
</dbReference>
<dbReference type="STRING" id="721133.SAMN05216176_102610"/>
<dbReference type="RefSeq" id="WP_009451885.1">
    <property type="nucleotide sequence ID" value="NZ_AMSI01000014.1"/>
</dbReference>
<keyword evidence="2" id="KW-0732">Signal</keyword>
<dbReference type="AlphaFoldDB" id="K2P0M3"/>
<dbReference type="PATRIC" id="fig|1231190.3.peg.3803"/>
<feature type="chain" id="PRO_5003862744" description="Transferrin-binding protein B C-lobe/N-lobe beta-barrel domain-containing protein" evidence="2">
    <location>
        <begin position="19"/>
        <end position="362"/>
    </location>
</feature>
<dbReference type="Proteomes" id="UP000007374">
    <property type="component" value="Unassembled WGS sequence"/>
</dbReference>
<protein>
    <recommendedName>
        <fullName evidence="3">Transferrin-binding protein B C-lobe/N-lobe beta-barrel domain-containing protein</fullName>
    </recommendedName>
</protein>
<keyword evidence="5" id="KW-1185">Reference proteome</keyword>
<evidence type="ECO:0000256" key="1">
    <source>
        <dbReference type="SAM" id="MobiDB-lite"/>
    </source>
</evidence>
<dbReference type="EMBL" id="AMSI01000014">
    <property type="protein sequence ID" value="EKF40891.1"/>
    <property type="molecule type" value="Genomic_DNA"/>
</dbReference>
<name>K2P0M3_9HYPH</name>